<sequence>MGDRNSGNHRFPPFTTGGKIMSCKLHFATLHKVEFASTEGFKYKTYEFHRLLDALEVGYSGEAFDEDFECPADEWVRGLRTLQSGDFSEDVRKALDGFGTESLDDVIYAMSIIADRSDTSDGFIHLAFF</sequence>
<dbReference type="AlphaFoldDB" id="A0A940DQS8"/>
<accession>A0A940DQS8</accession>
<reference evidence="1" key="2">
    <citation type="journal article" date="2021" name="PeerJ">
        <title>Extensive microbial diversity within the chicken gut microbiome revealed by metagenomics and culture.</title>
        <authorList>
            <person name="Gilroy R."/>
            <person name="Ravi A."/>
            <person name="Getino M."/>
            <person name="Pursley I."/>
            <person name="Horton D.L."/>
            <person name="Alikhan N.F."/>
            <person name="Baker D."/>
            <person name="Gharbi K."/>
            <person name="Hall N."/>
            <person name="Watson M."/>
            <person name="Adriaenssens E.M."/>
            <person name="Foster-Nyarko E."/>
            <person name="Jarju S."/>
            <person name="Secka A."/>
            <person name="Antonio M."/>
            <person name="Oren A."/>
            <person name="Chaudhuri R.R."/>
            <person name="La Ragione R."/>
            <person name="Hildebrand F."/>
            <person name="Pallen M.J."/>
        </authorList>
    </citation>
    <scope>NUCLEOTIDE SEQUENCE</scope>
    <source>
        <strain evidence="1">G3-8215</strain>
    </source>
</reference>
<organism evidence="1 2">
    <name type="scientific">Candidatus Cryptobacteroides avicola</name>
    <dbReference type="NCBI Taxonomy" id="2840757"/>
    <lineage>
        <taxon>Bacteria</taxon>
        <taxon>Pseudomonadati</taxon>
        <taxon>Bacteroidota</taxon>
        <taxon>Bacteroidia</taxon>
        <taxon>Bacteroidales</taxon>
        <taxon>Candidatus Cryptobacteroides</taxon>
    </lineage>
</organism>
<protein>
    <submittedName>
        <fullName evidence="1">Uncharacterized protein</fullName>
    </submittedName>
</protein>
<dbReference type="EMBL" id="JADILV010000025">
    <property type="protein sequence ID" value="MBO8483284.1"/>
    <property type="molecule type" value="Genomic_DNA"/>
</dbReference>
<reference evidence="1" key="1">
    <citation type="submission" date="2020-10" db="EMBL/GenBank/DDBJ databases">
        <authorList>
            <person name="Gilroy R."/>
        </authorList>
    </citation>
    <scope>NUCLEOTIDE SEQUENCE</scope>
    <source>
        <strain evidence="1">G3-8215</strain>
    </source>
</reference>
<gene>
    <name evidence="1" type="ORF">IAB75_04120</name>
</gene>
<name>A0A940DQS8_9BACT</name>
<dbReference type="Proteomes" id="UP000725002">
    <property type="component" value="Unassembled WGS sequence"/>
</dbReference>
<comment type="caution">
    <text evidence="1">The sequence shown here is derived from an EMBL/GenBank/DDBJ whole genome shotgun (WGS) entry which is preliminary data.</text>
</comment>
<proteinExistence type="predicted"/>
<evidence type="ECO:0000313" key="2">
    <source>
        <dbReference type="Proteomes" id="UP000725002"/>
    </source>
</evidence>
<evidence type="ECO:0000313" key="1">
    <source>
        <dbReference type="EMBL" id="MBO8483284.1"/>
    </source>
</evidence>